<feature type="region of interest" description="Disordered" evidence="1">
    <location>
        <begin position="30"/>
        <end position="67"/>
    </location>
</feature>
<comment type="caution">
    <text evidence="3">The sequence shown here is derived from an EMBL/GenBank/DDBJ whole genome shotgun (WGS) entry which is preliminary data.</text>
</comment>
<protein>
    <submittedName>
        <fullName evidence="3">Uncharacterized protein</fullName>
    </submittedName>
</protein>
<keyword evidence="2" id="KW-0732">Signal</keyword>
<feature type="chain" id="PRO_5044766461" evidence="2">
    <location>
        <begin position="25"/>
        <end position="208"/>
    </location>
</feature>
<sequence length="208" mass="23480">MAGRLKFPFICICMVLLVLPLVCSIDQKNNGNNGSEESAQNLQRAEKERRRSADTNVKGSGGNVPEIKTRTLQDGVVKTDVSMNKELTQKIIQDCGNKYELILAKGDDKGRGSCYLHKMNDRVYQKDCQGIKTEEEIKIDYTYGKEIVNKTLLSSIKGIEGCKGKPVIEMIELSVEQNGLDENWVVVERSLCKKKCLECKYVCKYKCR</sequence>
<evidence type="ECO:0000256" key="1">
    <source>
        <dbReference type="SAM" id="MobiDB-lite"/>
    </source>
</evidence>
<dbReference type="AlphaFoldDB" id="A0ABD3V9R7"/>
<evidence type="ECO:0000256" key="2">
    <source>
        <dbReference type="SAM" id="SignalP"/>
    </source>
</evidence>
<dbReference type="EMBL" id="JBJQND010000013">
    <property type="protein sequence ID" value="KAL3858324.1"/>
    <property type="molecule type" value="Genomic_DNA"/>
</dbReference>
<evidence type="ECO:0000313" key="3">
    <source>
        <dbReference type="EMBL" id="KAL3858324.1"/>
    </source>
</evidence>
<feature type="signal peptide" evidence="2">
    <location>
        <begin position="1"/>
        <end position="24"/>
    </location>
</feature>
<name>A0ABD3V9R7_SINWO</name>
<reference evidence="3 4" key="1">
    <citation type="submission" date="2024-11" db="EMBL/GenBank/DDBJ databases">
        <title>Chromosome-level genome assembly of the freshwater bivalve Anodonta woodiana.</title>
        <authorList>
            <person name="Chen X."/>
        </authorList>
    </citation>
    <scope>NUCLEOTIDE SEQUENCE [LARGE SCALE GENOMIC DNA]</scope>
    <source>
        <strain evidence="3">MN2024</strain>
        <tissue evidence="3">Gills</tissue>
    </source>
</reference>
<gene>
    <name evidence="3" type="ORF">ACJMK2_012918</name>
</gene>
<dbReference type="Proteomes" id="UP001634394">
    <property type="component" value="Unassembled WGS sequence"/>
</dbReference>
<feature type="compositionally biased region" description="Polar residues" evidence="1">
    <location>
        <begin position="30"/>
        <end position="43"/>
    </location>
</feature>
<evidence type="ECO:0000313" key="4">
    <source>
        <dbReference type="Proteomes" id="UP001634394"/>
    </source>
</evidence>
<keyword evidence="4" id="KW-1185">Reference proteome</keyword>
<proteinExistence type="predicted"/>
<feature type="compositionally biased region" description="Basic and acidic residues" evidence="1">
    <location>
        <begin position="44"/>
        <end position="53"/>
    </location>
</feature>
<organism evidence="3 4">
    <name type="scientific">Sinanodonta woodiana</name>
    <name type="common">Chinese pond mussel</name>
    <name type="synonym">Anodonta woodiana</name>
    <dbReference type="NCBI Taxonomy" id="1069815"/>
    <lineage>
        <taxon>Eukaryota</taxon>
        <taxon>Metazoa</taxon>
        <taxon>Spiralia</taxon>
        <taxon>Lophotrochozoa</taxon>
        <taxon>Mollusca</taxon>
        <taxon>Bivalvia</taxon>
        <taxon>Autobranchia</taxon>
        <taxon>Heteroconchia</taxon>
        <taxon>Palaeoheterodonta</taxon>
        <taxon>Unionida</taxon>
        <taxon>Unionoidea</taxon>
        <taxon>Unionidae</taxon>
        <taxon>Unioninae</taxon>
        <taxon>Sinanodonta</taxon>
    </lineage>
</organism>
<accession>A0ABD3V9R7</accession>